<dbReference type="GO" id="GO:0003700">
    <property type="term" value="F:DNA-binding transcription factor activity"/>
    <property type="evidence" value="ECO:0007669"/>
    <property type="project" value="InterPro"/>
</dbReference>
<dbReference type="Gene3D" id="3.40.640.10">
    <property type="entry name" value="Type I PLP-dependent aspartate aminotransferase-like (Major domain)"/>
    <property type="match status" value="1"/>
</dbReference>
<evidence type="ECO:0000256" key="1">
    <source>
        <dbReference type="ARBA" id="ARBA00005384"/>
    </source>
</evidence>
<evidence type="ECO:0000313" key="8">
    <source>
        <dbReference type="Proteomes" id="UP000603865"/>
    </source>
</evidence>
<dbReference type="PANTHER" id="PTHR46577:SF1">
    <property type="entry name" value="HTH-TYPE TRANSCRIPTIONAL REGULATORY PROTEIN GABR"/>
    <property type="match status" value="1"/>
</dbReference>
<dbReference type="InterPro" id="IPR015424">
    <property type="entry name" value="PyrdxlP-dep_Trfase"/>
</dbReference>
<dbReference type="InterPro" id="IPR036390">
    <property type="entry name" value="WH_DNA-bd_sf"/>
</dbReference>
<evidence type="ECO:0000313" key="7">
    <source>
        <dbReference type="EMBL" id="GGQ93528.1"/>
    </source>
</evidence>
<dbReference type="PANTHER" id="PTHR46577">
    <property type="entry name" value="HTH-TYPE TRANSCRIPTIONAL REGULATORY PROTEIN GABR"/>
    <property type="match status" value="1"/>
</dbReference>
<dbReference type="InterPro" id="IPR036388">
    <property type="entry name" value="WH-like_DNA-bd_sf"/>
</dbReference>
<name>A0A918BVX8_9DEIO</name>
<evidence type="ECO:0000259" key="6">
    <source>
        <dbReference type="PROSITE" id="PS50949"/>
    </source>
</evidence>
<organism evidence="7 8">
    <name type="scientific">Deinococcus ruber</name>
    <dbReference type="NCBI Taxonomy" id="1848197"/>
    <lineage>
        <taxon>Bacteria</taxon>
        <taxon>Thermotogati</taxon>
        <taxon>Deinococcota</taxon>
        <taxon>Deinococci</taxon>
        <taxon>Deinococcales</taxon>
        <taxon>Deinococcaceae</taxon>
        <taxon>Deinococcus</taxon>
    </lineage>
</organism>
<accession>A0A918BVX8</accession>
<dbReference type="InterPro" id="IPR051446">
    <property type="entry name" value="HTH_trans_reg/aminotransferase"/>
</dbReference>
<reference evidence="7" key="2">
    <citation type="submission" date="2020-09" db="EMBL/GenBank/DDBJ databases">
        <authorList>
            <person name="Sun Q."/>
            <person name="Ohkuma M."/>
        </authorList>
    </citation>
    <scope>NUCLEOTIDE SEQUENCE</scope>
    <source>
        <strain evidence="7">JCM 31311</strain>
    </source>
</reference>
<dbReference type="EMBL" id="BMQL01000001">
    <property type="protein sequence ID" value="GGQ93528.1"/>
    <property type="molecule type" value="Genomic_DNA"/>
</dbReference>
<dbReference type="GO" id="GO:0003677">
    <property type="term" value="F:DNA binding"/>
    <property type="evidence" value="ECO:0007669"/>
    <property type="project" value="UniProtKB-KW"/>
</dbReference>
<dbReference type="CDD" id="cd07377">
    <property type="entry name" value="WHTH_GntR"/>
    <property type="match status" value="1"/>
</dbReference>
<keyword evidence="5" id="KW-0804">Transcription</keyword>
<dbReference type="SMART" id="SM00345">
    <property type="entry name" value="HTH_GNTR"/>
    <property type="match status" value="1"/>
</dbReference>
<dbReference type="CDD" id="cd00609">
    <property type="entry name" value="AAT_like"/>
    <property type="match status" value="1"/>
</dbReference>
<proteinExistence type="inferred from homology"/>
<keyword evidence="2" id="KW-0663">Pyridoxal phosphate</keyword>
<feature type="domain" description="HTH gntR-type" evidence="6">
    <location>
        <begin position="13"/>
        <end position="80"/>
    </location>
</feature>
<dbReference type="SUPFAM" id="SSF46785">
    <property type="entry name" value="Winged helix' DNA-binding domain"/>
    <property type="match status" value="1"/>
</dbReference>
<comment type="similarity">
    <text evidence="1">In the C-terminal section; belongs to the class-I pyridoxal-phosphate-dependent aminotransferase family.</text>
</comment>
<sequence>MLLPPLLPARSGEAQHQRAARTLREAMQRGELSPGVRLSTRALAQRWGLARATVQDAIDQLAAEGAVDVRPRSGSYVAAHEDAGQMVAGETVPFTEWVPLSNWALRALEGQQAEQRGPAPAIDFRLGQSAGLFPSQMWAESLARRAARSMDEDAGGELLSASALGPLSTRQAIAQWLTRERGADVTPDMVMLTAGTQSALDLLARTYLEPGRTAVIEDPGYPGARRAFGAVGAALMGVPVDQEGLVTAGLPDAASLVYVTPGCQFPTTATLSARRRSALLAWAAHARAFIVEDDYAADFHHAARPPAPLQGQAPSQVVLLGTFSQSLAPALRSGYLVAPASVLDTLSRTRPLTDLHPPTLDALALADFLASGGYARHLRRARVRLAHRHDVLLSALEAAHLRPRPARAGSHLLLGLPDGLDATAVQARAAELGVGVARLSDYLLNADSAQITPALLLAFAHLSPEQLREGAALLGRAVYGRGK</sequence>
<dbReference type="AlphaFoldDB" id="A0A918BVX8"/>
<dbReference type="Pfam" id="PF00155">
    <property type="entry name" value="Aminotran_1_2"/>
    <property type="match status" value="1"/>
</dbReference>
<reference evidence="7" key="1">
    <citation type="journal article" date="2014" name="Int. J. Syst. Evol. Microbiol.">
        <title>Complete genome sequence of Corynebacterium casei LMG S-19264T (=DSM 44701T), isolated from a smear-ripened cheese.</title>
        <authorList>
            <consortium name="US DOE Joint Genome Institute (JGI-PGF)"/>
            <person name="Walter F."/>
            <person name="Albersmeier A."/>
            <person name="Kalinowski J."/>
            <person name="Ruckert C."/>
        </authorList>
    </citation>
    <scope>NUCLEOTIDE SEQUENCE</scope>
    <source>
        <strain evidence="7">JCM 31311</strain>
    </source>
</reference>
<keyword evidence="4" id="KW-0238">DNA-binding</keyword>
<dbReference type="Gene3D" id="1.10.10.10">
    <property type="entry name" value="Winged helix-like DNA-binding domain superfamily/Winged helix DNA-binding domain"/>
    <property type="match status" value="1"/>
</dbReference>
<dbReference type="InterPro" id="IPR004839">
    <property type="entry name" value="Aminotransferase_I/II_large"/>
</dbReference>
<protein>
    <submittedName>
        <fullName evidence="7">GntR family transcriptional regulator</fullName>
    </submittedName>
</protein>
<keyword evidence="8" id="KW-1185">Reference proteome</keyword>
<evidence type="ECO:0000256" key="3">
    <source>
        <dbReference type="ARBA" id="ARBA00023015"/>
    </source>
</evidence>
<dbReference type="PROSITE" id="PS50949">
    <property type="entry name" value="HTH_GNTR"/>
    <property type="match status" value="1"/>
</dbReference>
<dbReference type="Pfam" id="PF00392">
    <property type="entry name" value="GntR"/>
    <property type="match status" value="1"/>
</dbReference>
<dbReference type="InterPro" id="IPR015421">
    <property type="entry name" value="PyrdxlP-dep_Trfase_major"/>
</dbReference>
<keyword evidence="3" id="KW-0805">Transcription regulation</keyword>
<dbReference type="GO" id="GO:0030170">
    <property type="term" value="F:pyridoxal phosphate binding"/>
    <property type="evidence" value="ECO:0007669"/>
    <property type="project" value="InterPro"/>
</dbReference>
<dbReference type="RefSeq" id="WP_189087606.1">
    <property type="nucleotide sequence ID" value="NZ_BMQL01000001.1"/>
</dbReference>
<dbReference type="SUPFAM" id="SSF53383">
    <property type="entry name" value="PLP-dependent transferases"/>
    <property type="match status" value="1"/>
</dbReference>
<evidence type="ECO:0000256" key="4">
    <source>
        <dbReference type="ARBA" id="ARBA00023125"/>
    </source>
</evidence>
<dbReference type="Proteomes" id="UP000603865">
    <property type="component" value="Unassembled WGS sequence"/>
</dbReference>
<evidence type="ECO:0000256" key="5">
    <source>
        <dbReference type="ARBA" id="ARBA00023163"/>
    </source>
</evidence>
<evidence type="ECO:0000256" key="2">
    <source>
        <dbReference type="ARBA" id="ARBA00022898"/>
    </source>
</evidence>
<dbReference type="InterPro" id="IPR000524">
    <property type="entry name" value="Tscrpt_reg_HTH_GntR"/>
</dbReference>
<gene>
    <name evidence="7" type="ORF">GCM10008957_01930</name>
</gene>
<comment type="caution">
    <text evidence="7">The sequence shown here is derived from an EMBL/GenBank/DDBJ whole genome shotgun (WGS) entry which is preliminary data.</text>
</comment>